<gene>
    <name evidence="4" type="ORF">E0L32_004921</name>
</gene>
<dbReference type="InParanoid" id="A0A507BDT0"/>
<protein>
    <recommendedName>
        <fullName evidence="3">DUF2415 domain-containing protein</fullName>
    </recommendedName>
</protein>
<evidence type="ECO:0000256" key="1">
    <source>
        <dbReference type="SAM" id="Coils"/>
    </source>
</evidence>
<evidence type="ECO:0000259" key="3">
    <source>
        <dbReference type="Pfam" id="PF10313"/>
    </source>
</evidence>
<feature type="coiled-coil region" evidence="1">
    <location>
        <begin position="496"/>
        <end position="523"/>
    </location>
</feature>
<comment type="caution">
    <text evidence="4">The sequence shown here is derived from an EMBL/GenBank/DDBJ whole genome shotgun (WGS) entry which is preliminary data.</text>
</comment>
<evidence type="ECO:0000313" key="4">
    <source>
        <dbReference type="EMBL" id="TPX15091.1"/>
    </source>
</evidence>
<dbReference type="PANTHER" id="PTHR43991">
    <property type="entry name" value="WD REPEAT PROTEIN (AFU_ORTHOLOGUE AFUA_8G05640)-RELATED"/>
    <property type="match status" value="1"/>
</dbReference>
<accession>A0A507BDT0</accession>
<feature type="compositionally biased region" description="Polar residues" evidence="2">
    <location>
        <begin position="404"/>
        <end position="418"/>
    </location>
</feature>
<keyword evidence="1" id="KW-0175">Coiled coil</keyword>
<dbReference type="InterPro" id="IPR019417">
    <property type="entry name" value="DUF2415"/>
</dbReference>
<proteinExistence type="predicted"/>
<reference evidence="4 5" key="1">
    <citation type="submission" date="2019-06" db="EMBL/GenBank/DDBJ databases">
        <title>Draft genome sequence of the filamentous fungus Phialemoniopsis curvata isolated from diesel fuel.</title>
        <authorList>
            <person name="Varaljay V.A."/>
            <person name="Lyon W.J."/>
            <person name="Crouch A.L."/>
            <person name="Drake C.E."/>
            <person name="Hollomon J.M."/>
            <person name="Nadeau L.J."/>
            <person name="Nunn H.S."/>
            <person name="Stevenson B.S."/>
            <person name="Bojanowski C.L."/>
            <person name="Crookes-Goodson W.J."/>
        </authorList>
    </citation>
    <scope>NUCLEOTIDE SEQUENCE [LARGE SCALE GENOMIC DNA]</scope>
    <source>
        <strain evidence="4 5">D216</strain>
    </source>
</reference>
<keyword evidence="5" id="KW-1185">Reference proteome</keyword>
<dbReference type="RefSeq" id="XP_030996802.1">
    <property type="nucleotide sequence ID" value="XM_031139385.1"/>
</dbReference>
<dbReference type="EMBL" id="SKBQ01000024">
    <property type="protein sequence ID" value="TPX15091.1"/>
    <property type="molecule type" value="Genomic_DNA"/>
</dbReference>
<dbReference type="Gene3D" id="2.130.10.10">
    <property type="entry name" value="YVTN repeat-like/Quinoprotein amine dehydrogenase"/>
    <property type="match status" value="1"/>
</dbReference>
<dbReference type="STRING" id="1093900.A0A507BDT0"/>
<feature type="region of interest" description="Disordered" evidence="2">
    <location>
        <begin position="389"/>
        <end position="435"/>
    </location>
</feature>
<name>A0A507BDT0_9PEZI</name>
<dbReference type="Proteomes" id="UP000319257">
    <property type="component" value="Unassembled WGS sequence"/>
</dbReference>
<dbReference type="AlphaFoldDB" id="A0A507BDT0"/>
<evidence type="ECO:0000256" key="2">
    <source>
        <dbReference type="SAM" id="MobiDB-lite"/>
    </source>
</evidence>
<dbReference type="OrthoDB" id="64353at2759"/>
<evidence type="ECO:0000313" key="5">
    <source>
        <dbReference type="Proteomes" id="UP000319257"/>
    </source>
</evidence>
<sequence>MTVRDENIFHPTESLILREPRRHYRAKVSPIHWQLRSLIGVSKRDHVYFPTGKDSQDIRKLNTATREAETIKHLTFSPRCLVAANGWVCCGGEHGEFSAIRLDDGGESQELRLDFDPDERLPLDLDSPAPSDAIFSLLSRTSRRRYDVKSKKFGKERVNCITLWFPPALVDAFAGAYTTPVAILANNDKHVTTVDLESDSSDFLDEISYPDCVNRAVISPDGRLLIAICDDPYLYIHERVEKEVKGSGPFRSADRPEYEWRSFSKIHLKGQKKGDNTNYRGSFAACFSSTGRYLAVGTQYGMICIFDVGLLHEPDEALITYFASSTDSTAGAIREMAFCPGPFDLLAWSEDQGTVGIADVRAGFMTRQILRLGEQPNYEHINLTEKSPIDPYLLNTRPGRSDEPSSLAQTLGISSSERPSPRSDALEQFQTPLTADETQVLEALQEHRRRRERDVRSPAQEYLGTRSPWSRTITRTPLATDNTRSRERSASVSRTVTDLLGNVQAQRERLQEAQQRLRDRELADVERRRSAVQGGRQTDTFSRLLAETEAGRAPSRESLLSRILSNSRAGGGWDNLEALYNLSVEPGGSSEALRADEAEANARRDRANIVSSLISQVNVRNLDDEISVFLGSRRRTGGHGNQHGNGSSEPTRPDDTSGLAWSEDGRILYAGAEDGIYEFHVNITARKLYPSITMR</sequence>
<dbReference type="InterPro" id="IPR015943">
    <property type="entry name" value="WD40/YVTN_repeat-like_dom_sf"/>
</dbReference>
<dbReference type="PANTHER" id="PTHR43991:SF9">
    <property type="entry name" value="DUF2415 DOMAIN-CONTAINING PROTEIN"/>
    <property type="match status" value="1"/>
</dbReference>
<dbReference type="InterPro" id="IPR036322">
    <property type="entry name" value="WD40_repeat_dom_sf"/>
</dbReference>
<dbReference type="Pfam" id="PF10313">
    <property type="entry name" value="DUF2415"/>
    <property type="match status" value="1"/>
</dbReference>
<dbReference type="GeneID" id="41972368"/>
<dbReference type="SUPFAM" id="SSF50978">
    <property type="entry name" value="WD40 repeat-like"/>
    <property type="match status" value="1"/>
</dbReference>
<feature type="domain" description="DUF2415" evidence="3">
    <location>
        <begin position="331"/>
        <end position="370"/>
    </location>
</feature>
<organism evidence="4 5">
    <name type="scientific">Thyridium curvatum</name>
    <dbReference type="NCBI Taxonomy" id="1093900"/>
    <lineage>
        <taxon>Eukaryota</taxon>
        <taxon>Fungi</taxon>
        <taxon>Dikarya</taxon>
        <taxon>Ascomycota</taxon>
        <taxon>Pezizomycotina</taxon>
        <taxon>Sordariomycetes</taxon>
        <taxon>Sordariomycetidae</taxon>
        <taxon>Thyridiales</taxon>
        <taxon>Thyridiaceae</taxon>
        <taxon>Thyridium</taxon>
    </lineage>
</organism>
<feature type="region of interest" description="Disordered" evidence="2">
    <location>
        <begin position="632"/>
        <end position="659"/>
    </location>
</feature>